<reference evidence="20" key="2">
    <citation type="submission" date="2015-06" db="EMBL/GenBank/DDBJ databases">
        <title>Genome Sequence of Bacillus endophyticus and Analysis of its Companion Mechanism in the Ketogulonigenium vulgare-Bacillus strain Consortium.</title>
        <authorList>
            <person name="Jia N."/>
            <person name="Du J."/>
            <person name="Ding M.-Z."/>
            <person name="Gao F."/>
            <person name="Yuan Y.-J."/>
        </authorList>
    </citation>
    <scope>NUCLEOTIDE SEQUENCE [LARGE SCALE GENOMIC DNA]</scope>
    <source>
        <strain evidence="20">Hbe603</strain>
    </source>
</reference>
<evidence type="ECO:0000256" key="5">
    <source>
        <dbReference type="ARBA" id="ARBA00011233"/>
    </source>
</evidence>
<dbReference type="EMBL" id="CP011974">
    <property type="protein sequence ID" value="AKO92234.1"/>
    <property type="molecule type" value="Genomic_DNA"/>
</dbReference>
<accession>A0A1X7E0A4</accession>
<dbReference type="PANTHER" id="PTHR33254">
    <property type="entry name" value="4-HYDROXY-4-METHYL-2-OXOGLUTARATE ALDOLASE 3-RELATED"/>
    <property type="match status" value="1"/>
</dbReference>
<dbReference type="GO" id="GO:0032787">
    <property type="term" value="P:monocarboxylic acid metabolic process"/>
    <property type="evidence" value="ECO:0007669"/>
    <property type="project" value="UniProtKB-ARBA"/>
</dbReference>
<dbReference type="GO" id="GO:0046395">
    <property type="term" value="P:carboxylic acid catabolic process"/>
    <property type="evidence" value="ECO:0007669"/>
    <property type="project" value="UniProtKB-ARBA"/>
</dbReference>
<dbReference type="GeneID" id="93700963"/>
<comment type="subunit">
    <text evidence="5">Homotrimer.</text>
</comment>
<evidence type="ECO:0000256" key="17">
    <source>
        <dbReference type="ARBA" id="ARBA00061585"/>
    </source>
</evidence>
<evidence type="ECO:0000256" key="14">
    <source>
        <dbReference type="ARBA" id="ARBA00030169"/>
    </source>
</evidence>
<feature type="binding site" evidence="18">
    <location>
        <position position="117"/>
    </location>
    <ligand>
        <name>substrate</name>
    </ligand>
</feature>
<proteinExistence type="inferred from homology"/>
<comment type="subunit">
    <text evidence="6">Homohexamer.</text>
</comment>
<dbReference type="GO" id="GO:0047443">
    <property type="term" value="F:4-hydroxy-4-methyl-2-oxoglutarate aldolase activity"/>
    <property type="evidence" value="ECO:0007669"/>
    <property type="project" value="UniProtKB-EC"/>
</dbReference>
<evidence type="ECO:0000256" key="12">
    <source>
        <dbReference type="ARBA" id="ARBA00023239"/>
    </source>
</evidence>
<comment type="cofactor">
    <cofactor evidence="2 18">
        <name>Mg(2+)</name>
        <dbReference type="ChEBI" id="CHEBI:18420"/>
    </cofactor>
</comment>
<dbReference type="InterPro" id="IPR005493">
    <property type="entry name" value="RraA/RraA-like"/>
</dbReference>
<evidence type="ECO:0000256" key="2">
    <source>
        <dbReference type="ARBA" id="ARBA00001946"/>
    </source>
</evidence>
<evidence type="ECO:0000256" key="15">
    <source>
        <dbReference type="ARBA" id="ARBA00032305"/>
    </source>
</evidence>
<comment type="function">
    <text evidence="13">Catalyzes the aldol cleavage of 4-hydroxy-4-methyl-2-oxoglutarate (HMG) into 2 molecules of pyruvate. Also contains a secondary oxaloacetate (OAA) decarboxylase activity due to the common pyruvate enolate transition state formed following C-C bond cleavage in the retro-aldol and decarboxylation reactions.</text>
</comment>
<dbReference type="OrthoDB" id="9784786at2"/>
<evidence type="ECO:0000256" key="10">
    <source>
        <dbReference type="ARBA" id="ARBA00022723"/>
    </source>
</evidence>
<evidence type="ECO:0000256" key="18">
    <source>
        <dbReference type="PIRSR" id="PIRSR605493-1"/>
    </source>
</evidence>
<accession>A0A0H4KIY7</accession>
<evidence type="ECO:0000313" key="20">
    <source>
        <dbReference type="Proteomes" id="UP000036202"/>
    </source>
</evidence>
<evidence type="ECO:0000256" key="8">
    <source>
        <dbReference type="ARBA" id="ARBA00012947"/>
    </source>
</evidence>
<sequence length="240" mass="26269">MEKYVVKNITRPHATLIEEYKKLDVSTVYEAQGKIGLMNNSLKPILEKTLVCGPAVTAVCHAGDNLMIHAAIEVCKPGDVLVITTVGEGVAGMIGELIVSALIKRGVQGVIIDSGIRDVAQIRELGFPIWTRAVLSQGTTKTRGGWVNAPTVCAGASVDPGDLIIADEDGVVVVKKEDFQSTLELSKQRLQKEEGTKQKITRGELSLDFYNLRPTLEKEQVVYYEDEFKKKCLKSNELNV</sequence>
<evidence type="ECO:0000256" key="7">
    <source>
        <dbReference type="ARBA" id="ARBA00012213"/>
    </source>
</evidence>
<dbReference type="Gene3D" id="3.50.30.40">
    <property type="entry name" value="Ribonuclease E inhibitor RraA/RraA-like"/>
    <property type="match status" value="1"/>
</dbReference>
<feature type="binding site" evidence="18">
    <location>
        <begin position="95"/>
        <end position="98"/>
    </location>
    <ligand>
        <name>substrate</name>
    </ligand>
</feature>
<dbReference type="RefSeq" id="WP_040057966.1">
    <property type="nucleotide sequence ID" value="NZ_CP011974.1"/>
</dbReference>
<name>A0A1X7E0A4_9BACI</name>
<dbReference type="PATRIC" id="fig|135735.6.peg.1882"/>
<feature type="binding site" evidence="18">
    <location>
        <position position="118"/>
    </location>
    <ligand>
        <name>Mg(2+)</name>
        <dbReference type="ChEBI" id="CHEBI:18420"/>
    </ligand>
</feature>
<dbReference type="FunFam" id="3.50.30.40:FF:000002">
    <property type="entry name" value="4-carboxy-4-hydroxy-2-oxoadipate aldolase/oxaloacetate decarboxylase"/>
    <property type="match status" value="1"/>
</dbReference>
<dbReference type="SUPFAM" id="SSF89562">
    <property type="entry name" value="RraA-like"/>
    <property type="match status" value="1"/>
</dbReference>
<evidence type="ECO:0000256" key="1">
    <source>
        <dbReference type="ARBA" id="ARBA00001342"/>
    </source>
</evidence>
<comment type="catalytic activity">
    <reaction evidence="16">
        <text>oxaloacetate + H(+) = pyruvate + CO2</text>
        <dbReference type="Rhea" id="RHEA:15641"/>
        <dbReference type="ChEBI" id="CHEBI:15361"/>
        <dbReference type="ChEBI" id="CHEBI:15378"/>
        <dbReference type="ChEBI" id="CHEBI:16452"/>
        <dbReference type="ChEBI" id="CHEBI:16526"/>
        <dbReference type="EC" id="4.1.1.112"/>
    </reaction>
</comment>
<keyword evidence="11 18" id="KW-0460">Magnesium</keyword>
<protein>
    <recommendedName>
        <fullName evidence="9">Putative 4-hydroxy-4-methyl-2-oxoglutarate aldolase</fullName>
        <ecNumber evidence="8">4.1.1.112</ecNumber>
        <ecNumber evidence="7">4.1.3.17</ecNumber>
    </recommendedName>
    <alternativeName>
        <fullName evidence="15">Oxaloacetate decarboxylase</fullName>
    </alternativeName>
    <alternativeName>
        <fullName evidence="14">RraA-like protein</fullName>
    </alternativeName>
</protein>
<keyword evidence="20" id="KW-1185">Reference proteome</keyword>
<dbReference type="Proteomes" id="UP000036202">
    <property type="component" value="Chromosome"/>
</dbReference>
<comment type="cofactor">
    <cofactor evidence="3">
        <name>a divalent metal cation</name>
        <dbReference type="ChEBI" id="CHEBI:60240"/>
    </cofactor>
</comment>
<comment type="similarity">
    <text evidence="4">Belongs to the class II aldolase/RraA-like family.</text>
</comment>
<dbReference type="PANTHER" id="PTHR33254:SF16">
    <property type="entry name" value="BLR3842 PROTEIN"/>
    <property type="match status" value="1"/>
</dbReference>
<dbReference type="EC" id="4.1.1.112" evidence="8"/>
<dbReference type="GO" id="GO:0019336">
    <property type="term" value="P:phenol-containing compound catabolic process"/>
    <property type="evidence" value="ECO:0007669"/>
    <property type="project" value="UniProtKB-ARBA"/>
</dbReference>
<keyword evidence="12" id="KW-0456">Lyase</keyword>
<keyword evidence="10 18" id="KW-0479">Metal-binding</keyword>
<evidence type="ECO:0000256" key="9">
    <source>
        <dbReference type="ARBA" id="ARBA00016549"/>
    </source>
</evidence>
<evidence type="ECO:0000256" key="11">
    <source>
        <dbReference type="ARBA" id="ARBA00022842"/>
    </source>
</evidence>
<dbReference type="Pfam" id="PF03737">
    <property type="entry name" value="RraA-like"/>
    <property type="match status" value="1"/>
</dbReference>
<reference evidence="19 20" key="1">
    <citation type="journal article" date="2015" name="PLoS ONE">
        <title>Genome Sequence of Bacillus endophyticus and Analysis of Its Companion Mechanism in the Ketogulonigenium vulgare-Bacillus Strain Consortium.</title>
        <authorList>
            <person name="Jia N."/>
            <person name="Du J."/>
            <person name="Ding M.Z."/>
            <person name="Gao F."/>
            <person name="Yuan Y.J."/>
        </authorList>
    </citation>
    <scope>NUCLEOTIDE SEQUENCE [LARGE SCALE GENOMIC DNA]</scope>
    <source>
        <strain evidence="19 20">Hbe603</strain>
    </source>
</reference>
<evidence type="ECO:0000256" key="16">
    <source>
        <dbReference type="ARBA" id="ARBA00047973"/>
    </source>
</evidence>
<evidence type="ECO:0000256" key="13">
    <source>
        <dbReference type="ARBA" id="ARBA00025046"/>
    </source>
</evidence>
<dbReference type="EC" id="4.1.3.17" evidence="7"/>
<dbReference type="NCBIfam" id="NF006731">
    <property type="entry name" value="PRK09262.1"/>
    <property type="match status" value="1"/>
</dbReference>
<evidence type="ECO:0000256" key="6">
    <source>
        <dbReference type="ARBA" id="ARBA00011643"/>
    </source>
</evidence>
<evidence type="ECO:0000256" key="3">
    <source>
        <dbReference type="ARBA" id="ARBA00001968"/>
    </source>
</evidence>
<comment type="catalytic activity">
    <reaction evidence="1">
        <text>4-hydroxy-4-methyl-2-oxoglutarate = 2 pyruvate</text>
        <dbReference type="Rhea" id="RHEA:22748"/>
        <dbReference type="ChEBI" id="CHEBI:15361"/>
        <dbReference type="ChEBI" id="CHEBI:58276"/>
        <dbReference type="EC" id="4.1.3.17"/>
    </reaction>
</comment>
<dbReference type="KEGG" id="beo:BEH_09090"/>
<dbReference type="GO" id="GO:0008948">
    <property type="term" value="F:oxaloacetate decarboxylase activity"/>
    <property type="evidence" value="ECO:0007669"/>
    <property type="project" value="UniProtKB-EC"/>
</dbReference>
<evidence type="ECO:0000313" key="19">
    <source>
        <dbReference type="EMBL" id="AKO92234.1"/>
    </source>
</evidence>
<dbReference type="InterPro" id="IPR036704">
    <property type="entry name" value="RraA/RraA-like_sf"/>
</dbReference>
<dbReference type="GO" id="GO:0046872">
    <property type="term" value="F:metal ion binding"/>
    <property type="evidence" value="ECO:0007669"/>
    <property type="project" value="UniProtKB-KW"/>
</dbReference>
<dbReference type="AlphaFoldDB" id="A0A1X7E0A4"/>
<organism evidence="19 20">
    <name type="scientific">Priestia filamentosa</name>
    <dbReference type="NCBI Taxonomy" id="1402861"/>
    <lineage>
        <taxon>Bacteria</taxon>
        <taxon>Bacillati</taxon>
        <taxon>Bacillota</taxon>
        <taxon>Bacilli</taxon>
        <taxon>Bacillales</taxon>
        <taxon>Bacillaceae</taxon>
        <taxon>Priestia</taxon>
    </lineage>
</organism>
<comment type="similarity">
    <text evidence="17">Belongs to the LigK/PcmE family.</text>
</comment>
<evidence type="ECO:0000256" key="4">
    <source>
        <dbReference type="ARBA" id="ARBA00008621"/>
    </source>
</evidence>
<dbReference type="CDD" id="cd16841">
    <property type="entry name" value="RraA_family"/>
    <property type="match status" value="1"/>
</dbReference>
<gene>
    <name evidence="19" type="ORF">BEH_09090</name>
</gene>